<dbReference type="Gene3D" id="1.25.40.390">
    <property type="match status" value="1"/>
</dbReference>
<evidence type="ECO:0000256" key="2">
    <source>
        <dbReference type="ARBA" id="ARBA00006275"/>
    </source>
</evidence>
<keyword evidence="3 6" id="KW-0732">Signal</keyword>
<keyword evidence="5" id="KW-0998">Cell outer membrane</keyword>
<sequence length="643" mass="71075">MKKKLYILFAVLITSFTACQKLDVPPVNIIQDKDIFGTEAGISAYMSRIYITMPIEDFKYHPAGGFNQNAQVGSAAAVTGEASSRDTGNATETFNYWSAAYTLIRDCNYFMETLPAYASNYKPEQIKNWIAEARFIRAFTYFALVKRYGGVPIVDKLLTSPGQTISELASEIEELRIPRAAEEAVYDFIATDCDQAFADLPETNKMGRANKYAAAALKSRAMLFAGTIAKYNTINLTSGNVRLCGIPSSKATTYFQAAYDAANLLTGKYSLYKNKWVAGDKAAQYNNFVNLFTDQTASNTEAIFVRQYKFPDAVHSYDALSVPKQLEGPQGNYSSEVLPTLNFVEMFEGFPKNPDGTIQVLDGTGKYIMFNNTTDLFANAEPRLRATVILPGDAFKGIPIEVRRGVYTGSSAGGLSKILPANSTAAYPATVLGSATVAANLDATNLVTISNGSKITRAGQSGVFTAIGVNATGGTFTGFYVRKYLNPDKATAETIPGRSEQQWMELRYGEVLLNKAEAAYELGGTYATEALTIINQIRDRAGATPYVAINTANDIRMERRRELAFENKTIWDMKRWRIADAEQSNTIYRALLPIMVADQSKYIMDSRFEERSVQFTFQVRWYYQQIPTAAIAKSLNLVQNPGW</sequence>
<dbReference type="InterPro" id="IPR012944">
    <property type="entry name" value="SusD_RagB_dom"/>
</dbReference>
<comment type="similarity">
    <text evidence="2">Belongs to the SusD family.</text>
</comment>
<dbReference type="Proteomes" id="UP000309488">
    <property type="component" value="Unassembled WGS sequence"/>
</dbReference>
<comment type="caution">
    <text evidence="9">The sequence shown here is derived from an EMBL/GenBank/DDBJ whole genome shotgun (WGS) entry which is preliminary data.</text>
</comment>
<name>A0A4U1CWV3_9SPHI</name>
<evidence type="ECO:0000256" key="6">
    <source>
        <dbReference type="SAM" id="SignalP"/>
    </source>
</evidence>
<evidence type="ECO:0000256" key="3">
    <source>
        <dbReference type="ARBA" id="ARBA00022729"/>
    </source>
</evidence>
<proteinExistence type="inferred from homology"/>
<dbReference type="InterPro" id="IPR011990">
    <property type="entry name" value="TPR-like_helical_dom_sf"/>
</dbReference>
<gene>
    <name evidence="9" type="ORF">FA048_04140</name>
</gene>
<organism evidence="9 10">
    <name type="scientific">Pedobacter polaris</name>
    <dbReference type="NCBI Taxonomy" id="2571273"/>
    <lineage>
        <taxon>Bacteria</taxon>
        <taxon>Pseudomonadati</taxon>
        <taxon>Bacteroidota</taxon>
        <taxon>Sphingobacteriia</taxon>
        <taxon>Sphingobacteriales</taxon>
        <taxon>Sphingobacteriaceae</taxon>
        <taxon>Pedobacter</taxon>
    </lineage>
</organism>
<accession>A0A4U1CWV3</accession>
<feature type="domain" description="SusD-like N-terminal" evidence="8">
    <location>
        <begin position="89"/>
        <end position="223"/>
    </location>
</feature>
<evidence type="ECO:0000256" key="4">
    <source>
        <dbReference type="ARBA" id="ARBA00023136"/>
    </source>
</evidence>
<dbReference type="Pfam" id="PF14322">
    <property type="entry name" value="SusD-like_3"/>
    <property type="match status" value="1"/>
</dbReference>
<keyword evidence="4" id="KW-0472">Membrane</keyword>
<dbReference type="OrthoDB" id="5694214at2"/>
<dbReference type="InterPro" id="IPR033985">
    <property type="entry name" value="SusD-like_N"/>
</dbReference>
<evidence type="ECO:0000256" key="1">
    <source>
        <dbReference type="ARBA" id="ARBA00004442"/>
    </source>
</evidence>
<dbReference type="RefSeq" id="WP_136838939.1">
    <property type="nucleotide sequence ID" value="NZ_SWBR01000001.1"/>
</dbReference>
<comment type="subcellular location">
    <subcellularLocation>
        <location evidence="1">Cell outer membrane</location>
    </subcellularLocation>
</comment>
<evidence type="ECO:0000259" key="7">
    <source>
        <dbReference type="Pfam" id="PF07980"/>
    </source>
</evidence>
<dbReference type="AlphaFoldDB" id="A0A4U1CWV3"/>
<evidence type="ECO:0000259" key="8">
    <source>
        <dbReference type="Pfam" id="PF14322"/>
    </source>
</evidence>
<dbReference type="PROSITE" id="PS51257">
    <property type="entry name" value="PROKAR_LIPOPROTEIN"/>
    <property type="match status" value="1"/>
</dbReference>
<dbReference type="GO" id="GO:0009279">
    <property type="term" value="C:cell outer membrane"/>
    <property type="evidence" value="ECO:0007669"/>
    <property type="project" value="UniProtKB-SubCell"/>
</dbReference>
<feature type="signal peptide" evidence="6">
    <location>
        <begin position="1"/>
        <end position="20"/>
    </location>
</feature>
<evidence type="ECO:0000313" key="10">
    <source>
        <dbReference type="Proteomes" id="UP000309488"/>
    </source>
</evidence>
<protein>
    <submittedName>
        <fullName evidence="9">RagB/SusD family nutrient uptake outer membrane protein</fullName>
    </submittedName>
</protein>
<feature type="domain" description="RagB/SusD" evidence="7">
    <location>
        <begin position="328"/>
        <end position="643"/>
    </location>
</feature>
<feature type="chain" id="PRO_5020294918" evidence="6">
    <location>
        <begin position="21"/>
        <end position="643"/>
    </location>
</feature>
<evidence type="ECO:0000313" key="9">
    <source>
        <dbReference type="EMBL" id="TKC12815.1"/>
    </source>
</evidence>
<dbReference type="SUPFAM" id="SSF48452">
    <property type="entry name" value="TPR-like"/>
    <property type="match status" value="1"/>
</dbReference>
<dbReference type="Pfam" id="PF07980">
    <property type="entry name" value="SusD_RagB"/>
    <property type="match status" value="1"/>
</dbReference>
<reference evidence="9 10" key="1">
    <citation type="submission" date="2019-04" db="EMBL/GenBank/DDBJ databases">
        <title>Pedobacter sp. RP-3-22 sp. nov., isolated from Arctic soil.</title>
        <authorList>
            <person name="Dahal R.H."/>
            <person name="Kim D.-U."/>
        </authorList>
    </citation>
    <scope>NUCLEOTIDE SEQUENCE [LARGE SCALE GENOMIC DNA]</scope>
    <source>
        <strain evidence="9 10">RP-3-22</strain>
    </source>
</reference>
<dbReference type="EMBL" id="SWBR01000001">
    <property type="protein sequence ID" value="TKC12815.1"/>
    <property type="molecule type" value="Genomic_DNA"/>
</dbReference>
<keyword evidence="10" id="KW-1185">Reference proteome</keyword>
<evidence type="ECO:0000256" key="5">
    <source>
        <dbReference type="ARBA" id="ARBA00023237"/>
    </source>
</evidence>